<dbReference type="PANTHER" id="PTHR35005:SF1">
    <property type="entry name" value="2-AMINO-5-FORMYLAMINO-6-RIBOSYLAMINOPYRIMIDIN-4(3H)-ONE 5'-MONOPHOSPHATE DEFORMYLASE"/>
    <property type="match status" value="1"/>
</dbReference>
<evidence type="ECO:0000256" key="1">
    <source>
        <dbReference type="ARBA" id="ARBA00001947"/>
    </source>
</evidence>
<keyword evidence="3" id="KW-0378">Hydrolase</keyword>
<evidence type="ECO:0000256" key="5">
    <source>
        <dbReference type="ARBA" id="ARBA00024029"/>
    </source>
</evidence>
<accession>A0A5N0VLQ9</accession>
<dbReference type="GO" id="GO:0009231">
    <property type="term" value="P:riboflavin biosynthetic process"/>
    <property type="evidence" value="ECO:0007669"/>
    <property type="project" value="TreeGrafter"/>
</dbReference>
<dbReference type="Pfam" id="PF02633">
    <property type="entry name" value="Creatininase"/>
    <property type="match status" value="1"/>
</dbReference>
<keyword evidence="7" id="KW-1185">Reference proteome</keyword>
<dbReference type="GO" id="GO:0016811">
    <property type="term" value="F:hydrolase activity, acting on carbon-nitrogen (but not peptide) bonds, in linear amides"/>
    <property type="evidence" value="ECO:0007669"/>
    <property type="project" value="TreeGrafter"/>
</dbReference>
<comment type="similarity">
    <text evidence="5">Belongs to the creatininase superfamily.</text>
</comment>
<dbReference type="SUPFAM" id="SSF102215">
    <property type="entry name" value="Creatininase"/>
    <property type="match status" value="1"/>
</dbReference>
<dbReference type="PANTHER" id="PTHR35005">
    <property type="entry name" value="3-DEHYDRO-SCYLLO-INOSOSE HYDROLASE"/>
    <property type="match status" value="1"/>
</dbReference>
<evidence type="ECO:0000313" key="6">
    <source>
        <dbReference type="EMBL" id="KAA9166120.1"/>
    </source>
</evidence>
<dbReference type="GO" id="GO:0046872">
    <property type="term" value="F:metal ion binding"/>
    <property type="evidence" value="ECO:0007669"/>
    <property type="project" value="UniProtKB-KW"/>
</dbReference>
<dbReference type="OrthoDB" id="9801445at2"/>
<comment type="cofactor">
    <cofactor evidence="1">
        <name>Zn(2+)</name>
        <dbReference type="ChEBI" id="CHEBI:29105"/>
    </cofactor>
</comment>
<name>A0A5N0VLQ9_9PSEU</name>
<proteinExistence type="inferred from homology"/>
<dbReference type="Gene3D" id="3.40.50.10310">
    <property type="entry name" value="Creatininase"/>
    <property type="match status" value="1"/>
</dbReference>
<reference evidence="6" key="1">
    <citation type="submission" date="2019-09" db="EMBL/GenBank/DDBJ databases">
        <authorList>
            <person name="Teo W.F.A."/>
            <person name="Duangmal K."/>
        </authorList>
    </citation>
    <scope>NUCLEOTIDE SEQUENCE [LARGE SCALE GENOMIC DNA]</scope>
    <source>
        <strain evidence="6">K81G1</strain>
    </source>
</reference>
<protein>
    <submittedName>
        <fullName evidence="6">Creatininase family protein</fullName>
    </submittedName>
</protein>
<sequence length="257" mass="27011">MTKLLDRLSTVDVAAIGKERALVVQPIGAVEQHGPHLPVMTDACVAERVAALAADVAGDDVWLLPPLHYGKSTEHLGWAGTMSLSSETLLAVLRDVGRSVAASGFTRLAFVNGHGGNPSLLDVAARDIRTDTGLLVFPVTTGRLGVPAGLDLPDAEFSIHGGFVETSVMLHLAPEAVRLERAVAGGAHLPELYPAAGELSLEGPLPTAWLSDDLTTNGVIGDPRSATAEIGKDIVGHWTSRLATAYRQMTEFAFRTA</sequence>
<dbReference type="InterPro" id="IPR024087">
    <property type="entry name" value="Creatininase-like_sf"/>
</dbReference>
<dbReference type="AlphaFoldDB" id="A0A5N0VLQ9"/>
<evidence type="ECO:0000313" key="7">
    <source>
        <dbReference type="Proteomes" id="UP000319769"/>
    </source>
</evidence>
<keyword evidence="2" id="KW-0479">Metal-binding</keyword>
<dbReference type="EMBL" id="VMNW02000003">
    <property type="protein sequence ID" value="KAA9166120.1"/>
    <property type="molecule type" value="Genomic_DNA"/>
</dbReference>
<organism evidence="6 7">
    <name type="scientific">Amycolatopsis acidicola</name>
    <dbReference type="NCBI Taxonomy" id="2596893"/>
    <lineage>
        <taxon>Bacteria</taxon>
        <taxon>Bacillati</taxon>
        <taxon>Actinomycetota</taxon>
        <taxon>Actinomycetes</taxon>
        <taxon>Pseudonocardiales</taxon>
        <taxon>Pseudonocardiaceae</taxon>
        <taxon>Amycolatopsis</taxon>
    </lineage>
</organism>
<dbReference type="Proteomes" id="UP000319769">
    <property type="component" value="Unassembled WGS sequence"/>
</dbReference>
<gene>
    <name evidence="6" type="ORF">FPZ12_004035</name>
</gene>
<evidence type="ECO:0000256" key="4">
    <source>
        <dbReference type="ARBA" id="ARBA00022833"/>
    </source>
</evidence>
<evidence type="ECO:0000256" key="2">
    <source>
        <dbReference type="ARBA" id="ARBA00022723"/>
    </source>
</evidence>
<evidence type="ECO:0000256" key="3">
    <source>
        <dbReference type="ARBA" id="ARBA00022801"/>
    </source>
</evidence>
<dbReference type="RefSeq" id="WP_144745601.1">
    <property type="nucleotide sequence ID" value="NZ_VMNW02000003.1"/>
</dbReference>
<keyword evidence="4" id="KW-0862">Zinc</keyword>
<dbReference type="InterPro" id="IPR003785">
    <property type="entry name" value="Creatininase/forma_Hydrolase"/>
</dbReference>
<comment type="caution">
    <text evidence="6">The sequence shown here is derived from an EMBL/GenBank/DDBJ whole genome shotgun (WGS) entry which is preliminary data.</text>
</comment>